<feature type="signal peptide" evidence="1">
    <location>
        <begin position="1"/>
        <end position="28"/>
    </location>
</feature>
<reference evidence="2 3" key="1">
    <citation type="journal article" date="2010" name="Stand. Genomic Sci.">
        <title>Complete genome sequence of Haliangium ochraceum type strain (SMP-2).</title>
        <authorList>
            <consortium name="US DOE Joint Genome Institute (JGI-PGF)"/>
            <person name="Ivanova N."/>
            <person name="Daum C."/>
            <person name="Lang E."/>
            <person name="Abt B."/>
            <person name="Kopitz M."/>
            <person name="Saunders E."/>
            <person name="Lapidus A."/>
            <person name="Lucas S."/>
            <person name="Glavina Del Rio T."/>
            <person name="Nolan M."/>
            <person name="Tice H."/>
            <person name="Copeland A."/>
            <person name="Cheng J.F."/>
            <person name="Chen F."/>
            <person name="Bruce D."/>
            <person name="Goodwin L."/>
            <person name="Pitluck S."/>
            <person name="Mavromatis K."/>
            <person name="Pati A."/>
            <person name="Mikhailova N."/>
            <person name="Chen A."/>
            <person name="Palaniappan K."/>
            <person name="Land M."/>
            <person name="Hauser L."/>
            <person name="Chang Y.J."/>
            <person name="Jeffries C.D."/>
            <person name="Detter J.C."/>
            <person name="Brettin T."/>
            <person name="Rohde M."/>
            <person name="Goker M."/>
            <person name="Bristow J."/>
            <person name="Markowitz V."/>
            <person name="Eisen J.A."/>
            <person name="Hugenholtz P."/>
            <person name="Kyrpides N.C."/>
            <person name="Klenk H.P."/>
        </authorList>
    </citation>
    <scope>NUCLEOTIDE SEQUENCE [LARGE SCALE GENOMIC DNA]</scope>
    <source>
        <strain evidence="3">DSM 14365 / CIP 107738 / JCM 11303 / AJ 13395 / SMP-2</strain>
    </source>
</reference>
<dbReference type="Proteomes" id="UP000001880">
    <property type="component" value="Chromosome"/>
</dbReference>
<keyword evidence="3" id="KW-1185">Reference proteome</keyword>
<dbReference type="SUPFAM" id="SSF56925">
    <property type="entry name" value="OMPA-like"/>
    <property type="match status" value="1"/>
</dbReference>
<accession>D0LTB2</accession>
<organism evidence="2 3">
    <name type="scientific">Haliangium ochraceum (strain DSM 14365 / JCM 11303 / SMP-2)</name>
    <dbReference type="NCBI Taxonomy" id="502025"/>
    <lineage>
        <taxon>Bacteria</taxon>
        <taxon>Pseudomonadati</taxon>
        <taxon>Myxococcota</taxon>
        <taxon>Polyangia</taxon>
        <taxon>Haliangiales</taxon>
        <taxon>Kofleriaceae</taxon>
        <taxon>Haliangium</taxon>
    </lineage>
</organism>
<evidence type="ECO:0000313" key="2">
    <source>
        <dbReference type="EMBL" id="ACY13807.1"/>
    </source>
</evidence>
<feature type="chain" id="PRO_5003010898" description="DUF2490 domain-containing protein" evidence="1">
    <location>
        <begin position="29"/>
        <end position="220"/>
    </location>
</feature>
<protein>
    <recommendedName>
        <fullName evidence="4">DUF2490 domain-containing protein</fullName>
    </recommendedName>
</protein>
<evidence type="ECO:0000256" key="1">
    <source>
        <dbReference type="SAM" id="SignalP"/>
    </source>
</evidence>
<name>D0LTB2_HALO1</name>
<proteinExistence type="predicted"/>
<dbReference type="AlphaFoldDB" id="D0LTB2"/>
<dbReference type="KEGG" id="hoh:Hoch_1247"/>
<evidence type="ECO:0008006" key="4">
    <source>
        <dbReference type="Google" id="ProtNLM"/>
    </source>
</evidence>
<dbReference type="Pfam" id="PF10677">
    <property type="entry name" value="DUF2490"/>
    <property type="match status" value="1"/>
</dbReference>
<dbReference type="OrthoDB" id="1118734at2"/>
<dbReference type="EMBL" id="CP001804">
    <property type="protein sequence ID" value="ACY13807.1"/>
    <property type="molecule type" value="Genomic_DNA"/>
</dbReference>
<keyword evidence="1" id="KW-0732">Signal</keyword>
<gene>
    <name evidence="2" type="ordered locus">Hoch_1247</name>
</gene>
<sequence>MSRSSILRLLFTLSLSLGLWGLAATARADTGSSSNLLVRVSLHERVFLISRSNLATRDGVGDLFFGYTGGGLGFALSEQWSLRAAYRRAWIRPQDDWLPENRLFAEGYFADVLAGVRLTSRSRFEFRFFDHRDDDVRIRNEFTVQGPWRLTPLALRVYAEEEFFLSVGERHLEANWLGAGLAWFPRQGVKLKLGYRWVHQRIGDAFIDRHTLVTGVNLFF</sequence>
<dbReference type="InterPro" id="IPR019619">
    <property type="entry name" value="DUF2490"/>
</dbReference>
<dbReference type="InterPro" id="IPR011250">
    <property type="entry name" value="OMP/PagP_B-barrel"/>
</dbReference>
<dbReference type="HOGENOM" id="CLU_1254480_0_0_7"/>
<evidence type="ECO:0000313" key="3">
    <source>
        <dbReference type="Proteomes" id="UP000001880"/>
    </source>
</evidence>